<dbReference type="Pfam" id="PF01565">
    <property type="entry name" value="FAD_binding_4"/>
    <property type="match status" value="1"/>
</dbReference>
<dbReference type="Proteomes" id="UP000824189">
    <property type="component" value="Unassembled WGS sequence"/>
</dbReference>
<protein>
    <submittedName>
        <fullName evidence="3">FAD-binding protein</fullName>
    </submittedName>
</protein>
<dbReference type="NCBIfam" id="TIGR01679">
    <property type="entry name" value="bact_FAD_ox"/>
    <property type="match status" value="1"/>
</dbReference>
<dbReference type="Pfam" id="PF04030">
    <property type="entry name" value="ALO"/>
    <property type="match status" value="1"/>
</dbReference>
<dbReference type="PANTHER" id="PTHR43762">
    <property type="entry name" value="L-GULONOLACTONE OXIDASE"/>
    <property type="match status" value="1"/>
</dbReference>
<comment type="caution">
    <text evidence="3">The sequence shown here is derived from an EMBL/GenBank/DDBJ whole genome shotgun (WGS) entry which is preliminary data.</text>
</comment>
<organism evidence="3 4">
    <name type="scientific">Candidatus Corynebacterium gallistercoris</name>
    <dbReference type="NCBI Taxonomy" id="2838530"/>
    <lineage>
        <taxon>Bacteria</taxon>
        <taxon>Bacillati</taxon>
        <taxon>Actinomycetota</taxon>
        <taxon>Actinomycetes</taxon>
        <taxon>Mycobacteriales</taxon>
        <taxon>Corynebacteriaceae</taxon>
        <taxon>Corynebacterium</taxon>
    </lineage>
</organism>
<dbReference type="InterPro" id="IPR010031">
    <property type="entry name" value="FAD_lactone_oxidase-like"/>
</dbReference>
<dbReference type="PANTHER" id="PTHR43762:SF1">
    <property type="entry name" value="D-ARABINONO-1,4-LACTONE OXIDASE"/>
    <property type="match status" value="1"/>
</dbReference>
<dbReference type="EMBL" id="DXFZ01000106">
    <property type="protein sequence ID" value="HIW96525.1"/>
    <property type="molecule type" value="Genomic_DNA"/>
</dbReference>
<dbReference type="AlphaFoldDB" id="A0A9D1URY6"/>
<name>A0A9D1URY6_9CORY</name>
<dbReference type="Gene3D" id="1.10.45.10">
    <property type="entry name" value="Vanillyl-alcohol Oxidase, Chain A, domain 4"/>
    <property type="match status" value="1"/>
</dbReference>
<dbReference type="GO" id="GO:0071949">
    <property type="term" value="F:FAD binding"/>
    <property type="evidence" value="ECO:0007669"/>
    <property type="project" value="InterPro"/>
</dbReference>
<dbReference type="InterPro" id="IPR036318">
    <property type="entry name" value="FAD-bd_PCMH-like_sf"/>
</dbReference>
<dbReference type="InterPro" id="IPR016171">
    <property type="entry name" value="Vanillyl_alc_oxidase_C-sub2"/>
</dbReference>
<evidence type="ECO:0000256" key="1">
    <source>
        <dbReference type="ARBA" id="ARBA00023002"/>
    </source>
</evidence>
<dbReference type="InterPro" id="IPR006094">
    <property type="entry name" value="Oxid_FAD_bind_N"/>
</dbReference>
<reference evidence="3" key="1">
    <citation type="journal article" date="2021" name="PeerJ">
        <title>Extensive microbial diversity within the chicken gut microbiome revealed by metagenomics and culture.</title>
        <authorList>
            <person name="Gilroy R."/>
            <person name="Ravi A."/>
            <person name="Getino M."/>
            <person name="Pursley I."/>
            <person name="Horton D.L."/>
            <person name="Alikhan N.F."/>
            <person name="Baker D."/>
            <person name="Gharbi K."/>
            <person name="Hall N."/>
            <person name="Watson M."/>
            <person name="Adriaenssens E.M."/>
            <person name="Foster-Nyarko E."/>
            <person name="Jarju S."/>
            <person name="Secka A."/>
            <person name="Antonio M."/>
            <person name="Oren A."/>
            <person name="Chaudhuri R.R."/>
            <person name="La Ragione R."/>
            <person name="Hildebrand F."/>
            <person name="Pallen M.J."/>
        </authorList>
    </citation>
    <scope>NUCLEOTIDE SEQUENCE</scope>
    <source>
        <strain evidence="3">4376</strain>
    </source>
</reference>
<dbReference type="PROSITE" id="PS51387">
    <property type="entry name" value="FAD_PCMH"/>
    <property type="match status" value="1"/>
</dbReference>
<evidence type="ECO:0000259" key="2">
    <source>
        <dbReference type="PROSITE" id="PS51387"/>
    </source>
</evidence>
<dbReference type="InterPro" id="IPR007173">
    <property type="entry name" value="ALO_C"/>
</dbReference>
<dbReference type="Gene3D" id="3.30.70.2520">
    <property type="match status" value="1"/>
</dbReference>
<evidence type="ECO:0000313" key="3">
    <source>
        <dbReference type="EMBL" id="HIW96525.1"/>
    </source>
</evidence>
<feature type="domain" description="FAD-binding PCMH-type" evidence="2">
    <location>
        <begin position="12"/>
        <end position="185"/>
    </location>
</feature>
<accession>A0A9D1URY6</accession>
<keyword evidence="1" id="KW-0560">Oxidoreductase</keyword>
<dbReference type="Gene3D" id="3.30.465.10">
    <property type="match status" value="1"/>
</dbReference>
<gene>
    <name evidence="3" type="ORF">H9867_08630</name>
</gene>
<sequence length="438" mass="47974">MTSTWHNWSGVETAHPTAIMQPTSEEELVRIITRAAASGQRVKAVGAGHSFTGLACTEGVLVNLDNMAGLIHVNKTTMTARLRAGTRLRDIPGLLREHGVALANQGDVDPQSVVGAISTGTHGTGLGFTGFAGMVRAFRIITADGHAHECTPEATGTAGELYRLARLSLGAVGIITEVELDVVDTFVLHAVEAAEPIDAVAPHFAQRAAGVDHFEYYWFPGTHVAHTKTNTRLPGTTTPRPLSRAKAMLEDELINNGLYRGLCELTHHVPALTRPLAKVCAATLAQREYSDFAHDVFVTSRRVRFNEMEYAVPLDSATEVLEEITKVINNSDQRVLFPVEVRATAADDVPLSTAKGRQSCYIAIHRYHKDDHRALFRELEPIFTSAGGRPHWGKIHTLTHEELLDRHEDLAEFCHLRETVDPHGMFRNSMVDRVCGLA</sequence>
<dbReference type="GO" id="GO:0003885">
    <property type="term" value="F:D-arabinono-1,4-lactone oxidase activity"/>
    <property type="evidence" value="ECO:0007669"/>
    <property type="project" value="InterPro"/>
</dbReference>
<dbReference type="Gene3D" id="3.30.43.10">
    <property type="entry name" value="Uridine Diphospho-n-acetylenolpyruvylglucosamine Reductase, domain 2"/>
    <property type="match status" value="1"/>
</dbReference>
<evidence type="ECO:0000313" key="4">
    <source>
        <dbReference type="Proteomes" id="UP000824189"/>
    </source>
</evidence>
<reference evidence="3" key="2">
    <citation type="submission" date="2021-04" db="EMBL/GenBank/DDBJ databases">
        <authorList>
            <person name="Gilroy R."/>
        </authorList>
    </citation>
    <scope>NUCLEOTIDE SEQUENCE</scope>
    <source>
        <strain evidence="3">4376</strain>
    </source>
</reference>
<dbReference type="InterPro" id="IPR016166">
    <property type="entry name" value="FAD-bd_PCMH"/>
</dbReference>
<dbReference type="PIRSF" id="PIRSF000136">
    <property type="entry name" value="LGO_GLO"/>
    <property type="match status" value="1"/>
</dbReference>
<dbReference type="SUPFAM" id="SSF56176">
    <property type="entry name" value="FAD-binding/transporter-associated domain-like"/>
    <property type="match status" value="1"/>
</dbReference>
<proteinExistence type="predicted"/>
<dbReference type="InterPro" id="IPR016169">
    <property type="entry name" value="FAD-bd_PCMH_sub2"/>
</dbReference>
<dbReference type="InterPro" id="IPR016167">
    <property type="entry name" value="FAD-bd_PCMH_sub1"/>
</dbReference>
<dbReference type="GO" id="GO:0016020">
    <property type="term" value="C:membrane"/>
    <property type="evidence" value="ECO:0007669"/>
    <property type="project" value="InterPro"/>
</dbReference>